<keyword evidence="5" id="KW-0206">Cytoskeleton</keyword>
<evidence type="ECO:0000256" key="1">
    <source>
        <dbReference type="ARBA" id="ARBA00004245"/>
    </source>
</evidence>
<evidence type="ECO:0000313" key="10">
    <source>
        <dbReference type="Proteomes" id="UP001075354"/>
    </source>
</evidence>
<dbReference type="GO" id="GO:0051011">
    <property type="term" value="F:microtubule minus-end binding"/>
    <property type="evidence" value="ECO:0007669"/>
    <property type="project" value="TreeGrafter"/>
</dbReference>
<dbReference type="PANTHER" id="PTHR19302:SF14">
    <property type="entry name" value="GAMMA-TUBULIN COMPLEX COMPONENT 3"/>
    <property type="match status" value="1"/>
</dbReference>
<sequence length="878" mass="99922">MNSDRPEDLAKVNLLYDLCLRLSKNEKGVDPNRLLDITIQTLSDHKSLSGSTVNEFVVIEGIKRKLSVVGVEEVATFRDLHRKLKTHCILKNRAEVIALLNSLSELTVPPERPDKILVEMPLNTLANMESLNLNSKGKSWETNWANNNASVAMKKENLSQGSIKPHTLSSPSPRVVWSEGSGRFDQPNVSEHVIIQELLYSFQGIEGKILKRDLTSSGFFIGHKLSRPQRKLVERLAELGWLHNKLEAFCEADKQRAVSKGLIAQALNTVIASEMTEFYRILADLQSQLHQQTERTIDSPMSEGVSRGSSGSHSSLNQPALTLLQLEVHMRQPLKRLRWLVAVCEACQDKKGGALASTVHGFLRNGDPYASNVVHSLLVAVCKPLYAMLSRWILDGELEDPFQEFFVHTNLQIKSDDQLWHEKYKVRESMIPSFISMAQARKILATGKSINFLHQVCEDHSPVNSRELLRQALENNSAEALFSLDRHSDLQSLMDTTYLEISRRVLDVLNTKYKFMEHMQALRRYLLLGQGDFIRHLMELLEPELRKPASDLNSHHLTGILESAIRATNAQYEDASILQRLDVRLLEHSPGDSGWDIFSVDYHMDGPIGTVFSSCTLSYLMLFNALWRAKRIEWILSVMWKRLTTSAKMLPKIPELTPVLQQLYLLSAEMVHMIHQLQYYFLFEVMECSWDKLISNVQQADGLDDIIKAHNQFLERIKAGALVDDSSEELSTQLRTIYDFALQLQSQEEKLHACVIREVRRRADLEKYIEENGTNNNVEGQNQTALKEFEAFLSSTRVGLRVLAKGYQGVVKKFLLLLASHPDISLQLLSSRLDFNDHYKRHDNRLAAPLTYQHRRRSEIPAPSDSPISTFRAPSEPL</sequence>
<comment type="caution">
    <text evidence="9">The sequence shown here is derived from an EMBL/GenBank/DDBJ whole genome shotgun (WGS) entry which is preliminary data.</text>
</comment>
<dbReference type="GO" id="GO:0007020">
    <property type="term" value="P:microtubule nucleation"/>
    <property type="evidence" value="ECO:0007669"/>
    <property type="project" value="InterPro"/>
</dbReference>
<name>A0AAV7X8N0_9NEOP</name>
<gene>
    <name evidence="9" type="ORF">ONE63_003886</name>
</gene>
<evidence type="ECO:0000256" key="3">
    <source>
        <dbReference type="ARBA" id="ARBA00022490"/>
    </source>
</evidence>
<evidence type="ECO:0000313" key="9">
    <source>
        <dbReference type="EMBL" id="KAJ1520792.1"/>
    </source>
</evidence>
<feature type="region of interest" description="Disordered" evidence="6">
    <location>
        <begin position="850"/>
        <end position="878"/>
    </location>
</feature>
<dbReference type="AlphaFoldDB" id="A0AAV7X8N0"/>
<evidence type="ECO:0008006" key="11">
    <source>
        <dbReference type="Google" id="ProtNLM"/>
    </source>
</evidence>
<dbReference type="GO" id="GO:0000922">
    <property type="term" value="C:spindle pole"/>
    <property type="evidence" value="ECO:0007669"/>
    <property type="project" value="InterPro"/>
</dbReference>
<feature type="domain" description="Gamma tubulin complex component protein N-terminal" evidence="8">
    <location>
        <begin position="195"/>
        <end position="512"/>
    </location>
</feature>
<dbReference type="GO" id="GO:0051225">
    <property type="term" value="P:spindle assembly"/>
    <property type="evidence" value="ECO:0007669"/>
    <property type="project" value="TreeGrafter"/>
</dbReference>
<protein>
    <recommendedName>
        <fullName evidence="11">Gamma-tubulin complex component</fullName>
    </recommendedName>
</protein>
<dbReference type="GO" id="GO:0005874">
    <property type="term" value="C:microtubule"/>
    <property type="evidence" value="ECO:0007669"/>
    <property type="project" value="UniProtKB-KW"/>
</dbReference>
<dbReference type="GO" id="GO:0043015">
    <property type="term" value="F:gamma-tubulin binding"/>
    <property type="evidence" value="ECO:0007669"/>
    <property type="project" value="InterPro"/>
</dbReference>
<dbReference type="InterPro" id="IPR041470">
    <property type="entry name" value="GCP_N"/>
</dbReference>
<reference evidence="9" key="1">
    <citation type="submission" date="2022-12" db="EMBL/GenBank/DDBJ databases">
        <title>Chromosome-level genome assembly of the bean flower thrips Megalurothrips usitatus.</title>
        <authorList>
            <person name="Ma L."/>
            <person name="Liu Q."/>
            <person name="Li H."/>
            <person name="Cai W."/>
        </authorList>
    </citation>
    <scope>NUCLEOTIDE SEQUENCE</scope>
    <source>
        <strain evidence="9">Cailab_2022a</strain>
    </source>
</reference>
<dbReference type="Pfam" id="PF17681">
    <property type="entry name" value="GCP_N_terminal"/>
    <property type="match status" value="1"/>
</dbReference>
<dbReference type="EMBL" id="JAPTSV010000014">
    <property type="protein sequence ID" value="KAJ1520792.1"/>
    <property type="molecule type" value="Genomic_DNA"/>
</dbReference>
<dbReference type="GO" id="GO:0000278">
    <property type="term" value="P:mitotic cell cycle"/>
    <property type="evidence" value="ECO:0007669"/>
    <property type="project" value="TreeGrafter"/>
</dbReference>
<evidence type="ECO:0000259" key="7">
    <source>
        <dbReference type="Pfam" id="PF04130"/>
    </source>
</evidence>
<dbReference type="InterPro" id="IPR040457">
    <property type="entry name" value="GCP_C"/>
</dbReference>
<organism evidence="9 10">
    <name type="scientific">Megalurothrips usitatus</name>
    <name type="common">bean blossom thrips</name>
    <dbReference type="NCBI Taxonomy" id="439358"/>
    <lineage>
        <taxon>Eukaryota</taxon>
        <taxon>Metazoa</taxon>
        <taxon>Ecdysozoa</taxon>
        <taxon>Arthropoda</taxon>
        <taxon>Hexapoda</taxon>
        <taxon>Insecta</taxon>
        <taxon>Pterygota</taxon>
        <taxon>Neoptera</taxon>
        <taxon>Paraneoptera</taxon>
        <taxon>Thysanoptera</taxon>
        <taxon>Terebrantia</taxon>
        <taxon>Thripoidea</taxon>
        <taxon>Thripidae</taxon>
        <taxon>Megalurothrips</taxon>
    </lineage>
</organism>
<dbReference type="GO" id="GO:0051321">
    <property type="term" value="P:meiotic cell cycle"/>
    <property type="evidence" value="ECO:0007669"/>
    <property type="project" value="TreeGrafter"/>
</dbReference>
<dbReference type="Gene3D" id="1.20.120.1900">
    <property type="entry name" value="Gamma-tubulin complex, C-terminal domain"/>
    <property type="match status" value="1"/>
</dbReference>
<dbReference type="Proteomes" id="UP001075354">
    <property type="component" value="Chromosome 14"/>
</dbReference>
<proteinExistence type="inferred from homology"/>
<evidence type="ECO:0000256" key="4">
    <source>
        <dbReference type="ARBA" id="ARBA00022701"/>
    </source>
</evidence>
<comment type="subcellular location">
    <subcellularLocation>
        <location evidence="1">Cytoplasm</location>
        <location evidence="1">Cytoskeleton</location>
    </subcellularLocation>
</comment>
<evidence type="ECO:0000256" key="5">
    <source>
        <dbReference type="ARBA" id="ARBA00023212"/>
    </source>
</evidence>
<keyword evidence="3" id="KW-0963">Cytoplasm</keyword>
<dbReference type="Pfam" id="PF04130">
    <property type="entry name" value="GCP_C_terminal"/>
    <property type="match status" value="1"/>
</dbReference>
<dbReference type="InterPro" id="IPR042241">
    <property type="entry name" value="GCP_C_sf"/>
</dbReference>
<keyword evidence="10" id="KW-1185">Reference proteome</keyword>
<keyword evidence="4" id="KW-0493">Microtubule</keyword>
<evidence type="ECO:0000256" key="6">
    <source>
        <dbReference type="SAM" id="MobiDB-lite"/>
    </source>
</evidence>
<dbReference type="GO" id="GO:0000930">
    <property type="term" value="C:gamma-tubulin complex"/>
    <property type="evidence" value="ECO:0007669"/>
    <property type="project" value="TreeGrafter"/>
</dbReference>
<evidence type="ECO:0000259" key="8">
    <source>
        <dbReference type="Pfam" id="PF17681"/>
    </source>
</evidence>
<dbReference type="GO" id="GO:0031122">
    <property type="term" value="P:cytoplasmic microtubule organization"/>
    <property type="evidence" value="ECO:0007669"/>
    <property type="project" value="TreeGrafter"/>
</dbReference>
<feature type="region of interest" description="Disordered" evidence="6">
    <location>
        <begin position="293"/>
        <end position="316"/>
    </location>
</feature>
<evidence type="ECO:0000256" key="2">
    <source>
        <dbReference type="ARBA" id="ARBA00010337"/>
    </source>
</evidence>
<comment type="similarity">
    <text evidence="2">Belongs to the TUBGCP family.</text>
</comment>
<feature type="compositionally biased region" description="Low complexity" evidence="6">
    <location>
        <begin position="302"/>
        <end position="315"/>
    </location>
</feature>
<dbReference type="PANTHER" id="PTHR19302">
    <property type="entry name" value="GAMMA TUBULIN COMPLEX PROTEIN"/>
    <property type="match status" value="1"/>
</dbReference>
<accession>A0AAV7X8N0</accession>
<dbReference type="InterPro" id="IPR007259">
    <property type="entry name" value="GCP"/>
</dbReference>
<feature type="domain" description="Gamma tubulin complex component C-terminal" evidence="7">
    <location>
        <begin position="516"/>
        <end position="839"/>
    </location>
</feature>